<organism evidence="2 3">
    <name type="scientific">Engelhardtia mirabilis</name>
    <dbReference type="NCBI Taxonomy" id="2528011"/>
    <lineage>
        <taxon>Bacteria</taxon>
        <taxon>Pseudomonadati</taxon>
        <taxon>Planctomycetota</taxon>
        <taxon>Planctomycetia</taxon>
        <taxon>Planctomycetia incertae sedis</taxon>
        <taxon>Engelhardtia</taxon>
    </lineage>
</organism>
<sequence>MTERPMRSPACAHTADCAGYVLGELSASEFADLEQHLLEGCSRCASELERLRRSAAQLDLAAGAQDPPAPARLRDRVLAGLSAVRAGGVQFADRDERQAIEREAIAVVAANETPWQPTDVPGIDVRVLSIDREARTVATLMRLAPGATYPSHRHRGREHSYVVEGDLRFGGRVLTAGDHMVAVEGSVHTELSSRDGCIALVTSCLDDEQLA</sequence>
<keyword evidence="3" id="KW-1185">Reference proteome</keyword>
<dbReference type="InterPro" id="IPR014710">
    <property type="entry name" value="RmlC-like_jellyroll"/>
</dbReference>
<accession>A0A518BDQ5</accession>
<dbReference type="InterPro" id="IPR011051">
    <property type="entry name" value="RmlC_Cupin_sf"/>
</dbReference>
<dbReference type="AlphaFoldDB" id="A0A518BDQ5"/>
<name>A0A518BDQ5_9BACT</name>
<dbReference type="Gene3D" id="1.10.10.1320">
    <property type="entry name" value="Anti-sigma factor, zinc-finger domain"/>
    <property type="match status" value="1"/>
</dbReference>
<reference evidence="2 3" key="1">
    <citation type="submission" date="2019-02" db="EMBL/GenBank/DDBJ databases">
        <title>Deep-cultivation of Planctomycetes and their phenomic and genomic characterization uncovers novel biology.</title>
        <authorList>
            <person name="Wiegand S."/>
            <person name="Jogler M."/>
            <person name="Boedeker C."/>
            <person name="Pinto D."/>
            <person name="Vollmers J."/>
            <person name="Rivas-Marin E."/>
            <person name="Kohn T."/>
            <person name="Peeters S.H."/>
            <person name="Heuer A."/>
            <person name="Rast P."/>
            <person name="Oberbeckmann S."/>
            <person name="Bunk B."/>
            <person name="Jeske O."/>
            <person name="Meyerdierks A."/>
            <person name="Storesund J.E."/>
            <person name="Kallscheuer N."/>
            <person name="Luecker S."/>
            <person name="Lage O.M."/>
            <person name="Pohl T."/>
            <person name="Merkel B.J."/>
            <person name="Hornburger P."/>
            <person name="Mueller R.-W."/>
            <person name="Bruemmer F."/>
            <person name="Labrenz M."/>
            <person name="Spormann A.M."/>
            <person name="Op den Camp H."/>
            <person name="Overmann J."/>
            <person name="Amann R."/>
            <person name="Jetten M.S.M."/>
            <person name="Mascher T."/>
            <person name="Medema M.H."/>
            <person name="Devos D.P."/>
            <person name="Kaster A.-K."/>
            <person name="Ovreas L."/>
            <person name="Rohde M."/>
            <person name="Galperin M.Y."/>
            <person name="Jogler C."/>
        </authorList>
    </citation>
    <scope>NUCLEOTIDE SEQUENCE [LARGE SCALE GENOMIC DNA]</scope>
    <source>
        <strain evidence="2 3">Pla133</strain>
    </source>
</reference>
<dbReference type="InterPro" id="IPR025979">
    <property type="entry name" value="ChrR-like_cupin_dom"/>
</dbReference>
<dbReference type="RefSeq" id="WP_145061429.1">
    <property type="nucleotide sequence ID" value="NZ_CP036287.1"/>
</dbReference>
<dbReference type="Pfam" id="PF12973">
    <property type="entry name" value="Cupin_7"/>
    <property type="match status" value="1"/>
</dbReference>
<proteinExistence type="predicted"/>
<protein>
    <submittedName>
        <fullName evidence="2">ChrR Cupin-like domain protein</fullName>
    </submittedName>
</protein>
<evidence type="ECO:0000313" key="2">
    <source>
        <dbReference type="EMBL" id="QDU65115.1"/>
    </source>
</evidence>
<dbReference type="KEGG" id="pbap:Pla133_01790"/>
<dbReference type="Gene3D" id="2.60.120.10">
    <property type="entry name" value="Jelly Rolls"/>
    <property type="match status" value="1"/>
</dbReference>
<evidence type="ECO:0000313" key="3">
    <source>
        <dbReference type="Proteomes" id="UP000316921"/>
    </source>
</evidence>
<gene>
    <name evidence="2" type="ORF">Pla133_01790</name>
</gene>
<evidence type="ECO:0000259" key="1">
    <source>
        <dbReference type="Pfam" id="PF12973"/>
    </source>
</evidence>
<dbReference type="EMBL" id="CP036287">
    <property type="protein sequence ID" value="QDU65115.1"/>
    <property type="molecule type" value="Genomic_DNA"/>
</dbReference>
<dbReference type="InterPro" id="IPR041916">
    <property type="entry name" value="Anti_sigma_zinc_sf"/>
</dbReference>
<dbReference type="Proteomes" id="UP000316921">
    <property type="component" value="Chromosome"/>
</dbReference>
<dbReference type="SUPFAM" id="SSF51182">
    <property type="entry name" value="RmlC-like cupins"/>
    <property type="match status" value="1"/>
</dbReference>
<feature type="domain" description="ChrR-like cupin" evidence="1">
    <location>
        <begin position="106"/>
        <end position="201"/>
    </location>
</feature>